<name>A0A1H3H5B7_9BACT</name>
<gene>
    <name evidence="1" type="ORF">SAMN04488069_105280</name>
</gene>
<dbReference type="EMBL" id="FNOV01000005">
    <property type="protein sequence ID" value="SDY09964.1"/>
    <property type="molecule type" value="Genomic_DNA"/>
</dbReference>
<keyword evidence="2" id="KW-1185">Reference proteome</keyword>
<proteinExistence type="predicted"/>
<dbReference type="InterPro" id="IPR005901">
    <property type="entry name" value="GLPGLI"/>
</dbReference>
<evidence type="ECO:0000313" key="2">
    <source>
        <dbReference type="Proteomes" id="UP000199249"/>
    </source>
</evidence>
<evidence type="ECO:0000313" key="1">
    <source>
        <dbReference type="EMBL" id="SDY09964.1"/>
    </source>
</evidence>
<dbReference type="STRING" id="651662.SAMN04488069_105280"/>
<protein>
    <submittedName>
        <fullName evidence="1">GLPGLI family protein</fullName>
    </submittedName>
</protein>
<sequence>MKAAHLFFFLLILPNYILAQSKIFEPEKPILIGIYNLSYQPDSLSNERKNERMILTIGKNISSFESMYSYKADSIIGSQVLDQPLVNQSSMNAIMPYLKTNFKYKIYKNYHNKNIYYYDKIITKSYNIEQNNDKINWVITDMYKKINNYNCQKATTNFAGRKWVGWFTKAIPISDGPYKFMGLPGLIIEIYDTDDDYHFLLNELKKVTYQEVIKVPLNAIKTNQVAFNEANSAYYLQGVIKVANNGNPPEVARQLIENYKKKQLKKNNPIELK</sequence>
<dbReference type="NCBIfam" id="TIGR01200">
    <property type="entry name" value="GLPGLI"/>
    <property type="match status" value="1"/>
</dbReference>
<organism evidence="1 2">
    <name type="scientific">Hymenobacter psychrophilus</name>
    <dbReference type="NCBI Taxonomy" id="651662"/>
    <lineage>
        <taxon>Bacteria</taxon>
        <taxon>Pseudomonadati</taxon>
        <taxon>Bacteroidota</taxon>
        <taxon>Cytophagia</taxon>
        <taxon>Cytophagales</taxon>
        <taxon>Hymenobacteraceae</taxon>
        <taxon>Hymenobacter</taxon>
    </lineage>
</organism>
<dbReference type="Proteomes" id="UP000199249">
    <property type="component" value="Unassembled WGS sequence"/>
</dbReference>
<accession>A0A1H3H5B7</accession>
<dbReference type="OrthoDB" id="1440774at2"/>
<dbReference type="RefSeq" id="WP_092739440.1">
    <property type="nucleotide sequence ID" value="NZ_FNOV01000005.1"/>
</dbReference>
<dbReference type="Pfam" id="PF09697">
    <property type="entry name" value="Porph_ging"/>
    <property type="match status" value="1"/>
</dbReference>
<reference evidence="2" key="1">
    <citation type="submission" date="2016-10" db="EMBL/GenBank/DDBJ databases">
        <authorList>
            <person name="Varghese N."/>
            <person name="Submissions S."/>
        </authorList>
    </citation>
    <scope>NUCLEOTIDE SEQUENCE [LARGE SCALE GENOMIC DNA]</scope>
    <source>
        <strain evidence="2">CGMCC 1.8975</strain>
    </source>
</reference>
<dbReference type="AlphaFoldDB" id="A0A1H3H5B7"/>